<evidence type="ECO:0000313" key="3">
    <source>
        <dbReference type="Proteomes" id="UP000006514"/>
    </source>
</evidence>
<keyword evidence="3" id="KW-1185">Reference proteome</keyword>
<gene>
    <name evidence="2" type="ORF">AURDEDRAFT_173991</name>
</gene>
<reference evidence="3" key="1">
    <citation type="journal article" date="2012" name="Science">
        <title>The Paleozoic origin of enzymatic lignin decomposition reconstructed from 31 fungal genomes.</title>
        <authorList>
            <person name="Floudas D."/>
            <person name="Binder M."/>
            <person name="Riley R."/>
            <person name="Barry K."/>
            <person name="Blanchette R.A."/>
            <person name="Henrissat B."/>
            <person name="Martinez A.T."/>
            <person name="Otillar R."/>
            <person name="Spatafora J.W."/>
            <person name="Yadav J.S."/>
            <person name="Aerts A."/>
            <person name="Benoit I."/>
            <person name="Boyd A."/>
            <person name="Carlson A."/>
            <person name="Copeland A."/>
            <person name="Coutinho P.M."/>
            <person name="de Vries R.P."/>
            <person name="Ferreira P."/>
            <person name="Findley K."/>
            <person name="Foster B."/>
            <person name="Gaskell J."/>
            <person name="Glotzer D."/>
            <person name="Gorecki P."/>
            <person name="Heitman J."/>
            <person name="Hesse C."/>
            <person name="Hori C."/>
            <person name="Igarashi K."/>
            <person name="Jurgens J.A."/>
            <person name="Kallen N."/>
            <person name="Kersten P."/>
            <person name="Kohler A."/>
            <person name="Kuees U."/>
            <person name="Kumar T.K.A."/>
            <person name="Kuo A."/>
            <person name="LaButti K."/>
            <person name="Larrondo L.F."/>
            <person name="Lindquist E."/>
            <person name="Ling A."/>
            <person name="Lombard V."/>
            <person name="Lucas S."/>
            <person name="Lundell T."/>
            <person name="Martin R."/>
            <person name="McLaughlin D.J."/>
            <person name="Morgenstern I."/>
            <person name="Morin E."/>
            <person name="Murat C."/>
            <person name="Nagy L.G."/>
            <person name="Nolan M."/>
            <person name="Ohm R.A."/>
            <person name="Patyshakuliyeva A."/>
            <person name="Rokas A."/>
            <person name="Ruiz-Duenas F.J."/>
            <person name="Sabat G."/>
            <person name="Salamov A."/>
            <person name="Samejima M."/>
            <person name="Schmutz J."/>
            <person name="Slot J.C."/>
            <person name="St John F."/>
            <person name="Stenlid J."/>
            <person name="Sun H."/>
            <person name="Sun S."/>
            <person name="Syed K."/>
            <person name="Tsang A."/>
            <person name="Wiebenga A."/>
            <person name="Young D."/>
            <person name="Pisabarro A."/>
            <person name="Eastwood D.C."/>
            <person name="Martin F."/>
            <person name="Cullen D."/>
            <person name="Grigoriev I.V."/>
            <person name="Hibbett D.S."/>
        </authorList>
    </citation>
    <scope>NUCLEOTIDE SEQUENCE [LARGE SCALE GENOMIC DNA]</scope>
    <source>
        <strain evidence="3">TFB10046</strain>
    </source>
</reference>
<sequence>MPDDILEGIFSYLPRADLAAICPQTRTCHRLSNPLLYRRLDGMFTRRAALRLLVTCATRTRCSFKARILDGDNIGRVLHPSEMGLLAAALLNMPNLEVLSLPQYMEKEHLVDTYSHLRILHITGPNIPVAFVARHRFVRRMRFHSLCGFQIPADMRRLGPGAPLEYVHCPASVASHLLPSAGYWQPLQRRSFNEVYSILDVFVPSKSQPEWVCSEQAREFFVALHKTKYAPHTIVIQRHLVRLLAREIERDRERFTVSVKCLRIRIDALTIKKRTQYLEYTKALLHFFEHLYTLELQDDACTQLSAREWFDERFCEVMRGLRPSLRLIISPARLAFEYRDSQWIPVAPPSILKDPFLSAGLSPLREDMKLSKDTEDDLTDSIYS</sequence>
<dbReference type="Proteomes" id="UP000006514">
    <property type="component" value="Unassembled WGS sequence"/>
</dbReference>
<name>J0CZ73_AURST</name>
<proteinExistence type="predicted"/>
<dbReference type="InParanoid" id="J0CZ73"/>
<dbReference type="EMBL" id="JH687850">
    <property type="protein sequence ID" value="EJD36921.1"/>
    <property type="molecule type" value="Genomic_DNA"/>
</dbReference>
<dbReference type="AlphaFoldDB" id="J0CZ73"/>
<protein>
    <recommendedName>
        <fullName evidence="1">F-box domain-containing protein</fullName>
    </recommendedName>
</protein>
<dbReference type="InterPro" id="IPR001810">
    <property type="entry name" value="F-box_dom"/>
</dbReference>
<evidence type="ECO:0000313" key="2">
    <source>
        <dbReference type="EMBL" id="EJD36921.1"/>
    </source>
</evidence>
<accession>J0CZ73</accession>
<dbReference type="KEGG" id="adl:AURDEDRAFT_173991"/>
<dbReference type="PROSITE" id="PS50181">
    <property type="entry name" value="FBOX"/>
    <property type="match status" value="1"/>
</dbReference>
<feature type="domain" description="F-box" evidence="1">
    <location>
        <begin position="1"/>
        <end position="47"/>
    </location>
</feature>
<dbReference type="CDD" id="cd09917">
    <property type="entry name" value="F-box_SF"/>
    <property type="match status" value="1"/>
</dbReference>
<organism evidence="2 3">
    <name type="scientific">Auricularia subglabra (strain TFB-10046 / SS5)</name>
    <name type="common">White-rot fungus</name>
    <name type="synonym">Auricularia delicata (strain TFB10046)</name>
    <dbReference type="NCBI Taxonomy" id="717982"/>
    <lineage>
        <taxon>Eukaryota</taxon>
        <taxon>Fungi</taxon>
        <taxon>Dikarya</taxon>
        <taxon>Basidiomycota</taxon>
        <taxon>Agaricomycotina</taxon>
        <taxon>Agaricomycetes</taxon>
        <taxon>Auriculariales</taxon>
        <taxon>Auriculariaceae</taxon>
        <taxon>Auricularia</taxon>
    </lineage>
</organism>
<evidence type="ECO:0000259" key="1">
    <source>
        <dbReference type="PROSITE" id="PS50181"/>
    </source>
</evidence>